<dbReference type="AlphaFoldDB" id="A0A7W9NLB3"/>
<dbReference type="SUPFAM" id="SSF54427">
    <property type="entry name" value="NTF2-like"/>
    <property type="match status" value="1"/>
</dbReference>
<keyword evidence="2" id="KW-0413">Isomerase</keyword>
<organism evidence="2 3">
    <name type="scientific">Kutzneria kofuensis</name>
    <dbReference type="NCBI Taxonomy" id="103725"/>
    <lineage>
        <taxon>Bacteria</taxon>
        <taxon>Bacillati</taxon>
        <taxon>Actinomycetota</taxon>
        <taxon>Actinomycetes</taxon>
        <taxon>Pseudonocardiales</taxon>
        <taxon>Pseudonocardiaceae</taxon>
        <taxon>Kutzneria</taxon>
    </lineage>
</organism>
<sequence>MSNKSVVETYIEGFRRTDHAMILGCLADDVEWVLHGYKTLRGKAAFDGEIENDAAEGSPTLVIDKLVEEDDTVVAVGHGTFTLKAAGPVDFVFSEVFTFVDGLVSRLETYHINLGGVGSLGETVV</sequence>
<name>A0A7W9NLB3_9PSEU</name>
<keyword evidence="3" id="KW-1185">Reference proteome</keyword>
<dbReference type="Proteomes" id="UP000585638">
    <property type="component" value="Unassembled WGS sequence"/>
</dbReference>
<accession>A0A7W9NLB3</accession>
<dbReference type="Gene3D" id="3.10.450.50">
    <property type="match status" value="1"/>
</dbReference>
<gene>
    <name evidence="2" type="ORF">BJ998_008761</name>
</gene>
<proteinExistence type="predicted"/>
<evidence type="ECO:0000313" key="3">
    <source>
        <dbReference type="Proteomes" id="UP000585638"/>
    </source>
</evidence>
<feature type="domain" description="SnoaL-like" evidence="1">
    <location>
        <begin position="7"/>
        <end position="106"/>
    </location>
</feature>
<dbReference type="InterPro" id="IPR032710">
    <property type="entry name" value="NTF2-like_dom_sf"/>
</dbReference>
<dbReference type="Pfam" id="PF12680">
    <property type="entry name" value="SnoaL_2"/>
    <property type="match status" value="1"/>
</dbReference>
<protein>
    <submittedName>
        <fullName evidence="2">Ketosteroid isomerase-like protein</fullName>
    </submittedName>
</protein>
<dbReference type="GO" id="GO:0016853">
    <property type="term" value="F:isomerase activity"/>
    <property type="evidence" value="ECO:0007669"/>
    <property type="project" value="UniProtKB-KW"/>
</dbReference>
<dbReference type="InterPro" id="IPR037401">
    <property type="entry name" value="SnoaL-like"/>
</dbReference>
<dbReference type="EMBL" id="JACHIR010000003">
    <property type="protein sequence ID" value="MBB5897502.1"/>
    <property type="molecule type" value="Genomic_DNA"/>
</dbReference>
<evidence type="ECO:0000259" key="1">
    <source>
        <dbReference type="Pfam" id="PF12680"/>
    </source>
</evidence>
<evidence type="ECO:0000313" key="2">
    <source>
        <dbReference type="EMBL" id="MBB5897502.1"/>
    </source>
</evidence>
<dbReference type="RefSeq" id="WP_184869972.1">
    <property type="nucleotide sequence ID" value="NZ_BAAAWY010000104.1"/>
</dbReference>
<comment type="caution">
    <text evidence="2">The sequence shown here is derived from an EMBL/GenBank/DDBJ whole genome shotgun (WGS) entry which is preliminary data.</text>
</comment>
<reference evidence="2 3" key="1">
    <citation type="submission" date="2020-08" db="EMBL/GenBank/DDBJ databases">
        <title>Sequencing the genomes of 1000 actinobacteria strains.</title>
        <authorList>
            <person name="Klenk H.-P."/>
        </authorList>
    </citation>
    <scope>NUCLEOTIDE SEQUENCE [LARGE SCALE GENOMIC DNA]</scope>
    <source>
        <strain evidence="2 3">DSM 43851</strain>
    </source>
</reference>